<dbReference type="GO" id="GO:0016491">
    <property type="term" value="F:oxidoreductase activity"/>
    <property type="evidence" value="ECO:0007669"/>
    <property type="project" value="UniProtKB-KW"/>
</dbReference>
<dbReference type="AlphaFoldDB" id="Q0CC76"/>
<dbReference type="SUPFAM" id="SSF56425">
    <property type="entry name" value="Succinate dehydrogenase/fumarate reductase flavoprotein, catalytic domain"/>
    <property type="match status" value="1"/>
</dbReference>
<dbReference type="InterPro" id="IPR010960">
    <property type="entry name" value="Flavocytochrome_c"/>
</dbReference>
<dbReference type="PANTHER" id="PTHR43400:SF12">
    <property type="entry name" value="FUMARATE REDUCTASE"/>
    <property type="match status" value="1"/>
</dbReference>
<evidence type="ECO:0000256" key="5">
    <source>
        <dbReference type="SAM" id="MobiDB-lite"/>
    </source>
</evidence>
<dbReference type="SUPFAM" id="SSF51905">
    <property type="entry name" value="FAD/NAD(P)-binding domain"/>
    <property type="match status" value="1"/>
</dbReference>
<dbReference type="Proteomes" id="UP000007963">
    <property type="component" value="Unassembled WGS sequence"/>
</dbReference>
<dbReference type="GO" id="GO:0010181">
    <property type="term" value="F:FMN binding"/>
    <property type="evidence" value="ECO:0007669"/>
    <property type="project" value="InterPro"/>
</dbReference>
<dbReference type="eggNOG" id="KOG2404">
    <property type="taxonomic scope" value="Eukaryota"/>
</dbReference>
<dbReference type="STRING" id="341663.Q0CC76"/>
<evidence type="ECO:0000313" key="7">
    <source>
        <dbReference type="EMBL" id="EAU30840.1"/>
    </source>
</evidence>
<sequence length="637" mass="70245">MYDFDSYFPNEREIYALGYGRQPSQLLFHHVPVIMLDRAPKPGGNSMKASSGINGAPTRFQPIDNDQEFFNDTIKSAGTPFTTSTSTERHRREQLITTLTQSSPDAVYWLTDEKGIDLSKVTQLGGHSHPRTHRGAGKRPPGNAIITTLLDSLNGNPLFELRTNSKVTRVLREADEVLGVEYAEESAGVKTLHGPVVFATGGFAGDAHGMLSKYRPDLAGLPSTNELREGSQPLLEQVGAALIDMEQVQVHPTGFVDPKEPSAGVKFLAAEALRGEGGILLLGDGRRFVNELETREHVTNAVMSAATSLDTHARQWDLSLVLDEGAASALASHIEFYVWKGLMRKTTVSELGQVAAQTIQDYADVVAGRKSDAFGRKAFGNWTLTDVKPDSIIYLGKVTPVTHFTMGGAIFNEHSQVLDKNGAPIRGLWAAGEVTGGLHGQNRLGGSSLLECVVFVDLRLGHPTLAAARHIRLGRMRLSELISVLQRIKDIRQDFLKIITLQPRHTVIPREAELIAINILLGQIRSLPAVPQLLRSPQLSEPIPSFKNTPKGTRSRLESFYDIRVVSMQPHPVRILRRGGHGDPKHAQQMHQGALQQRVVFMEVELKHDLGVRHNLCRSFALRRQAVSLRQEREFPL</sequence>
<evidence type="ECO:0000259" key="6">
    <source>
        <dbReference type="Pfam" id="PF00890"/>
    </source>
</evidence>
<protein>
    <recommendedName>
        <fullName evidence="6">FAD-dependent oxidoreductase 2 FAD-binding domain-containing protein</fullName>
    </recommendedName>
</protein>
<dbReference type="PANTHER" id="PTHR43400">
    <property type="entry name" value="FUMARATE REDUCTASE"/>
    <property type="match status" value="1"/>
</dbReference>
<dbReference type="GeneID" id="4323297"/>
<evidence type="ECO:0000256" key="2">
    <source>
        <dbReference type="ARBA" id="ARBA00022630"/>
    </source>
</evidence>
<reference evidence="8" key="1">
    <citation type="submission" date="2005-09" db="EMBL/GenBank/DDBJ databases">
        <title>Annotation of the Aspergillus terreus NIH2624 genome.</title>
        <authorList>
            <person name="Birren B.W."/>
            <person name="Lander E.S."/>
            <person name="Galagan J.E."/>
            <person name="Nusbaum C."/>
            <person name="Devon K."/>
            <person name="Henn M."/>
            <person name="Ma L.-J."/>
            <person name="Jaffe D.B."/>
            <person name="Butler J."/>
            <person name="Alvarez P."/>
            <person name="Gnerre S."/>
            <person name="Grabherr M."/>
            <person name="Kleber M."/>
            <person name="Mauceli E.W."/>
            <person name="Brockman W."/>
            <person name="Rounsley S."/>
            <person name="Young S.K."/>
            <person name="LaButti K."/>
            <person name="Pushparaj V."/>
            <person name="DeCaprio D."/>
            <person name="Crawford M."/>
            <person name="Koehrsen M."/>
            <person name="Engels R."/>
            <person name="Montgomery P."/>
            <person name="Pearson M."/>
            <person name="Howarth C."/>
            <person name="Larson L."/>
            <person name="Luoma S."/>
            <person name="White J."/>
            <person name="Alvarado L."/>
            <person name="Kodira C.D."/>
            <person name="Zeng Q."/>
            <person name="Oleary S."/>
            <person name="Yandava C."/>
            <person name="Denning D.W."/>
            <person name="Nierman W.C."/>
            <person name="Milne T."/>
            <person name="Madden K."/>
        </authorList>
    </citation>
    <scope>NUCLEOTIDE SEQUENCE [LARGE SCALE GENOMIC DNA]</scope>
    <source>
        <strain evidence="8">NIH 2624 / FGSC A1156</strain>
    </source>
</reference>
<keyword evidence="3" id="KW-0274">FAD</keyword>
<keyword evidence="2" id="KW-0285">Flavoprotein</keyword>
<dbReference type="Pfam" id="PF00890">
    <property type="entry name" value="FAD_binding_2"/>
    <property type="match status" value="1"/>
</dbReference>
<accession>Q0CC76</accession>
<dbReference type="VEuPathDB" id="FungiDB:ATEG_08708"/>
<dbReference type="EMBL" id="CH476606">
    <property type="protein sequence ID" value="EAU30840.1"/>
    <property type="molecule type" value="Genomic_DNA"/>
</dbReference>
<name>Q0CC76_ASPTN</name>
<feature type="region of interest" description="Disordered" evidence="5">
    <location>
        <begin position="122"/>
        <end position="141"/>
    </location>
</feature>
<gene>
    <name evidence="7" type="ORF">ATEG_08708</name>
</gene>
<dbReference type="HOGENOM" id="CLU_429573_0_0_1"/>
<dbReference type="InterPro" id="IPR036188">
    <property type="entry name" value="FAD/NAD-bd_sf"/>
</dbReference>
<comment type="cofactor">
    <cofactor evidence="1">
        <name>FAD</name>
        <dbReference type="ChEBI" id="CHEBI:57692"/>
    </cofactor>
</comment>
<evidence type="ECO:0000256" key="3">
    <source>
        <dbReference type="ARBA" id="ARBA00022827"/>
    </source>
</evidence>
<organism evidence="7 8">
    <name type="scientific">Aspergillus terreus (strain NIH 2624 / FGSC A1156)</name>
    <dbReference type="NCBI Taxonomy" id="341663"/>
    <lineage>
        <taxon>Eukaryota</taxon>
        <taxon>Fungi</taxon>
        <taxon>Dikarya</taxon>
        <taxon>Ascomycota</taxon>
        <taxon>Pezizomycotina</taxon>
        <taxon>Eurotiomycetes</taxon>
        <taxon>Eurotiomycetidae</taxon>
        <taxon>Eurotiales</taxon>
        <taxon>Aspergillaceae</taxon>
        <taxon>Aspergillus</taxon>
        <taxon>Aspergillus subgen. Circumdati</taxon>
    </lineage>
</organism>
<dbReference type="InterPro" id="IPR050315">
    <property type="entry name" value="FAD-oxidoreductase_2"/>
</dbReference>
<feature type="domain" description="FAD-dependent oxidoreductase 2 FAD-binding" evidence="6">
    <location>
        <begin position="32"/>
        <end position="449"/>
    </location>
</feature>
<dbReference type="Gene3D" id="3.50.50.60">
    <property type="entry name" value="FAD/NAD(P)-binding domain"/>
    <property type="match status" value="1"/>
</dbReference>
<dbReference type="InterPro" id="IPR027477">
    <property type="entry name" value="Succ_DH/fumarate_Rdtase_cat_sf"/>
</dbReference>
<dbReference type="NCBIfam" id="TIGR01813">
    <property type="entry name" value="flavo_cyto_c"/>
    <property type="match status" value="1"/>
</dbReference>
<evidence type="ECO:0000256" key="1">
    <source>
        <dbReference type="ARBA" id="ARBA00001974"/>
    </source>
</evidence>
<evidence type="ECO:0000313" key="8">
    <source>
        <dbReference type="Proteomes" id="UP000007963"/>
    </source>
</evidence>
<feature type="compositionally biased region" description="Basic residues" evidence="5">
    <location>
        <begin position="128"/>
        <end position="137"/>
    </location>
</feature>
<dbReference type="OrthoDB" id="10252157at2759"/>
<proteinExistence type="predicted"/>
<dbReference type="InterPro" id="IPR003953">
    <property type="entry name" value="FAD-dep_OxRdtase_2_FAD-bd"/>
</dbReference>
<evidence type="ECO:0000256" key="4">
    <source>
        <dbReference type="ARBA" id="ARBA00023002"/>
    </source>
</evidence>
<dbReference type="OMA" id="LRQWDIQ"/>
<dbReference type="RefSeq" id="XP_001217294.1">
    <property type="nucleotide sequence ID" value="XM_001217293.1"/>
</dbReference>
<keyword evidence="4" id="KW-0560">Oxidoreductase</keyword>
<dbReference type="Gene3D" id="3.90.700.10">
    <property type="entry name" value="Succinate dehydrogenase/fumarate reductase flavoprotein, catalytic domain"/>
    <property type="match status" value="1"/>
</dbReference>